<evidence type="ECO:0000313" key="14">
    <source>
        <dbReference type="Proteomes" id="UP000244932"/>
    </source>
</evidence>
<keyword evidence="9 10" id="KW-0413">Isomerase</keyword>
<proteinExistence type="inferred from homology"/>
<dbReference type="SUPFAM" id="SSF55811">
    <property type="entry name" value="Nudix"/>
    <property type="match status" value="1"/>
</dbReference>
<dbReference type="InterPro" id="IPR011876">
    <property type="entry name" value="IsopentenylPP_isomerase_typ1"/>
</dbReference>
<dbReference type="CDD" id="cd02885">
    <property type="entry name" value="NUDIX_IPP_Isomerase"/>
    <property type="match status" value="1"/>
</dbReference>
<accession>A0A2R8A9U3</accession>
<dbReference type="InterPro" id="IPR000086">
    <property type="entry name" value="NUDIX_hydrolase_dom"/>
</dbReference>
<comment type="function">
    <text evidence="10">Catalyzes the 1,3-allylic rearrangement of the homoallylic substrate isopentenyl (IPP) to its highly electrophilic allylic isomer, dimethylallyl diphosphate (DMAPP).</text>
</comment>
<dbReference type="InterPro" id="IPR056375">
    <property type="entry name" value="Idi_bact"/>
</dbReference>
<dbReference type="UniPathway" id="UPA00059">
    <property type="reaction ID" value="UER00104"/>
</dbReference>
<evidence type="ECO:0000256" key="7">
    <source>
        <dbReference type="ARBA" id="ARBA00023211"/>
    </source>
</evidence>
<evidence type="ECO:0000256" key="3">
    <source>
        <dbReference type="ARBA" id="ARBA00012057"/>
    </source>
</evidence>
<feature type="active site" evidence="10 11">
    <location>
        <position position="112"/>
    </location>
</feature>
<feature type="domain" description="Nudix hydrolase" evidence="12">
    <location>
        <begin position="28"/>
        <end position="162"/>
    </location>
</feature>
<evidence type="ECO:0000256" key="1">
    <source>
        <dbReference type="ARBA" id="ARBA00004826"/>
    </source>
</evidence>
<protein>
    <recommendedName>
        <fullName evidence="3 10">Isopentenyl-diphosphate Delta-isomerase</fullName>
        <shortName evidence="10">IPP isomerase</shortName>
        <ecNumber evidence="3 10">5.3.3.2</ecNumber>
    </recommendedName>
    <alternativeName>
        <fullName evidence="10">IPP:DMAPP isomerase</fullName>
    </alternativeName>
    <alternativeName>
        <fullName evidence="10">Isopentenyl pyrophosphate isomerase</fullName>
    </alternativeName>
</protein>
<keyword evidence="14" id="KW-1185">Reference proteome</keyword>
<feature type="binding site" evidence="10">
    <location>
        <position position="84"/>
    </location>
    <ligand>
        <name>Mg(2+)</name>
        <dbReference type="ChEBI" id="CHEBI:18420"/>
    </ligand>
</feature>
<dbReference type="GO" id="GO:0005737">
    <property type="term" value="C:cytoplasm"/>
    <property type="evidence" value="ECO:0007669"/>
    <property type="project" value="UniProtKB-SubCell"/>
</dbReference>
<dbReference type="RefSeq" id="WP_108781744.1">
    <property type="nucleotide sequence ID" value="NZ_OMKW01000002.1"/>
</dbReference>
<comment type="cofactor">
    <cofactor evidence="10">
        <name>Mn(2+)</name>
        <dbReference type="ChEBI" id="CHEBI:29035"/>
    </cofactor>
    <text evidence="10">Binds 1 Mn(2+) ion per subunit.</text>
</comment>
<comment type="catalytic activity">
    <reaction evidence="10">
        <text>isopentenyl diphosphate = dimethylallyl diphosphate</text>
        <dbReference type="Rhea" id="RHEA:23284"/>
        <dbReference type="ChEBI" id="CHEBI:57623"/>
        <dbReference type="ChEBI" id="CHEBI:128769"/>
        <dbReference type="EC" id="5.3.3.2"/>
    </reaction>
</comment>
<comment type="similarity">
    <text evidence="2 10">Belongs to the IPP isomerase type 1 family.</text>
</comment>
<evidence type="ECO:0000256" key="2">
    <source>
        <dbReference type="ARBA" id="ARBA00007579"/>
    </source>
</evidence>
<dbReference type="Gene3D" id="3.90.79.10">
    <property type="entry name" value="Nucleoside Triphosphate Pyrophosphohydrolase"/>
    <property type="match status" value="1"/>
</dbReference>
<evidence type="ECO:0000256" key="4">
    <source>
        <dbReference type="ARBA" id="ARBA00022490"/>
    </source>
</evidence>
<organism evidence="13 14">
    <name type="scientific">Pontivivens insulae</name>
    <dbReference type="NCBI Taxonomy" id="1639689"/>
    <lineage>
        <taxon>Bacteria</taxon>
        <taxon>Pseudomonadati</taxon>
        <taxon>Pseudomonadota</taxon>
        <taxon>Alphaproteobacteria</taxon>
        <taxon>Rhodobacterales</taxon>
        <taxon>Paracoccaceae</taxon>
        <taxon>Pontivivens</taxon>
    </lineage>
</organism>
<keyword evidence="4 10" id="KW-0963">Cytoplasm</keyword>
<keyword evidence="5 10" id="KW-0479">Metal-binding</keyword>
<evidence type="ECO:0000259" key="12">
    <source>
        <dbReference type="PROSITE" id="PS51462"/>
    </source>
</evidence>
<dbReference type="PIRSF" id="PIRSF018427">
    <property type="entry name" value="Isopntndiph_ism"/>
    <property type="match status" value="1"/>
</dbReference>
<feature type="binding site" evidence="10">
    <location>
        <position position="66"/>
    </location>
    <ligand>
        <name>Mn(2+)</name>
        <dbReference type="ChEBI" id="CHEBI:29035"/>
    </ligand>
</feature>
<feature type="binding site" evidence="10">
    <location>
        <position position="24"/>
    </location>
    <ligand>
        <name>Mn(2+)</name>
        <dbReference type="ChEBI" id="CHEBI:29035"/>
    </ligand>
</feature>
<keyword evidence="7 10" id="KW-0464">Manganese</keyword>
<dbReference type="OrthoDB" id="9809458at2"/>
<evidence type="ECO:0000256" key="9">
    <source>
        <dbReference type="ARBA" id="ARBA00023235"/>
    </source>
</evidence>
<dbReference type="GO" id="GO:0046872">
    <property type="term" value="F:metal ion binding"/>
    <property type="evidence" value="ECO:0007669"/>
    <property type="project" value="UniProtKB-KW"/>
</dbReference>
<comment type="pathway">
    <text evidence="1 10">Isoprenoid biosynthesis; dimethylallyl diphosphate biosynthesis; dimethylallyl diphosphate from isopentenyl diphosphate: step 1/1.</text>
</comment>
<gene>
    <name evidence="10 13" type="primary">idi</name>
    <name evidence="13" type="ORF">POI8812_01316</name>
</gene>
<dbReference type="Proteomes" id="UP000244932">
    <property type="component" value="Unassembled WGS sequence"/>
</dbReference>
<dbReference type="PROSITE" id="PS51462">
    <property type="entry name" value="NUDIX"/>
    <property type="match status" value="1"/>
</dbReference>
<reference evidence="13 14" key="1">
    <citation type="submission" date="2018-03" db="EMBL/GenBank/DDBJ databases">
        <authorList>
            <person name="Keele B.F."/>
        </authorList>
    </citation>
    <scope>NUCLEOTIDE SEQUENCE [LARGE SCALE GENOMIC DNA]</scope>
    <source>
        <strain evidence="13 14">CeCT 8812</strain>
    </source>
</reference>
<dbReference type="NCBIfam" id="NF002995">
    <property type="entry name" value="PRK03759.1"/>
    <property type="match status" value="1"/>
</dbReference>
<comment type="cofactor">
    <cofactor evidence="10">
        <name>Mg(2+)</name>
        <dbReference type="ChEBI" id="CHEBI:18420"/>
    </cofactor>
    <text evidence="10">Binds 1 Mg(2+) ion per subunit. The magnesium ion binds only when substrate is bound.</text>
</comment>
<evidence type="ECO:0000256" key="5">
    <source>
        <dbReference type="ARBA" id="ARBA00022723"/>
    </source>
</evidence>
<feature type="binding site" evidence="10">
    <location>
        <position position="112"/>
    </location>
    <ligand>
        <name>Mn(2+)</name>
        <dbReference type="ChEBI" id="CHEBI:29035"/>
    </ligand>
</feature>
<sequence>MNTEIRIPAWENGTLVARGKLDVHQRGLRHPAVSVFVVADGRILMQRRALHKYHTPGQWANTCCTHPHWEEDPLTCAIRRLDDELGIRGLTPDYRKTVEYRADVGGGLTEHEVVDIFVAETDASLPMDLNPDEVAEVRWMTLDELRADITASPMSYTPWLRIYLEEHVAGIFGPV</sequence>
<dbReference type="GO" id="GO:0050992">
    <property type="term" value="P:dimethylallyl diphosphate biosynthetic process"/>
    <property type="evidence" value="ECO:0007669"/>
    <property type="project" value="UniProtKB-UniRule"/>
</dbReference>
<dbReference type="AlphaFoldDB" id="A0A2R8A9U3"/>
<dbReference type="EC" id="5.3.3.2" evidence="3 10"/>
<name>A0A2R8A9U3_9RHOB</name>
<dbReference type="GO" id="GO:0009240">
    <property type="term" value="P:isopentenyl diphosphate biosynthetic process"/>
    <property type="evidence" value="ECO:0007669"/>
    <property type="project" value="TreeGrafter"/>
</dbReference>
<evidence type="ECO:0000256" key="6">
    <source>
        <dbReference type="ARBA" id="ARBA00022842"/>
    </source>
</evidence>
<evidence type="ECO:0000256" key="11">
    <source>
        <dbReference type="PIRSR" id="PIRSR018427-1"/>
    </source>
</evidence>
<dbReference type="HAMAP" id="MF_00202">
    <property type="entry name" value="Idi"/>
    <property type="match status" value="1"/>
</dbReference>
<keyword evidence="8 10" id="KW-0414">Isoprene biosynthesis</keyword>
<evidence type="ECO:0000256" key="8">
    <source>
        <dbReference type="ARBA" id="ARBA00023229"/>
    </source>
</evidence>
<dbReference type="NCBIfam" id="TIGR02150">
    <property type="entry name" value="IPP_isom_1"/>
    <property type="match status" value="1"/>
</dbReference>
<dbReference type="GO" id="GO:0004452">
    <property type="term" value="F:isopentenyl-diphosphate delta-isomerase activity"/>
    <property type="evidence" value="ECO:0007669"/>
    <property type="project" value="UniProtKB-UniRule"/>
</dbReference>
<dbReference type="PANTHER" id="PTHR10885">
    <property type="entry name" value="ISOPENTENYL-DIPHOSPHATE DELTA-ISOMERASE"/>
    <property type="match status" value="1"/>
</dbReference>
<dbReference type="Pfam" id="PF00293">
    <property type="entry name" value="NUDIX"/>
    <property type="match status" value="1"/>
</dbReference>
<evidence type="ECO:0000256" key="10">
    <source>
        <dbReference type="HAMAP-Rule" id="MF_00202"/>
    </source>
</evidence>
<keyword evidence="6 10" id="KW-0460">Magnesium</keyword>
<feature type="binding site" evidence="10">
    <location>
        <position position="30"/>
    </location>
    <ligand>
        <name>Mn(2+)</name>
        <dbReference type="ChEBI" id="CHEBI:29035"/>
    </ligand>
</feature>
<dbReference type="EMBL" id="OMKW01000002">
    <property type="protein sequence ID" value="SPF29011.1"/>
    <property type="molecule type" value="Genomic_DNA"/>
</dbReference>
<comment type="subcellular location">
    <subcellularLocation>
        <location evidence="10">Cytoplasm</location>
    </subcellularLocation>
</comment>
<feature type="active site" evidence="10 11">
    <location>
        <position position="64"/>
    </location>
</feature>
<dbReference type="InterPro" id="IPR015797">
    <property type="entry name" value="NUDIX_hydrolase-like_dom_sf"/>
</dbReference>
<feature type="binding site" evidence="10">
    <location>
        <position position="110"/>
    </location>
    <ligand>
        <name>Mn(2+)</name>
        <dbReference type="ChEBI" id="CHEBI:29035"/>
    </ligand>
</feature>
<dbReference type="PANTHER" id="PTHR10885:SF0">
    <property type="entry name" value="ISOPENTENYL-DIPHOSPHATE DELTA-ISOMERASE"/>
    <property type="match status" value="1"/>
</dbReference>
<evidence type="ECO:0000313" key="13">
    <source>
        <dbReference type="EMBL" id="SPF29011.1"/>
    </source>
</evidence>